<organism evidence="2 3">
    <name type="scientific">Halovenus carboxidivorans</name>
    <dbReference type="NCBI Taxonomy" id="2692199"/>
    <lineage>
        <taxon>Archaea</taxon>
        <taxon>Methanobacteriati</taxon>
        <taxon>Methanobacteriota</taxon>
        <taxon>Stenosarchaea group</taxon>
        <taxon>Halobacteria</taxon>
        <taxon>Halobacteriales</taxon>
        <taxon>Haloarculaceae</taxon>
        <taxon>Halovenus</taxon>
    </lineage>
</organism>
<keyword evidence="1" id="KW-1133">Transmembrane helix</keyword>
<name>A0A6B0TA22_9EURY</name>
<dbReference type="Pfam" id="PF23922">
    <property type="entry name" value="DUF7261"/>
    <property type="match status" value="1"/>
</dbReference>
<evidence type="ECO:0000313" key="3">
    <source>
        <dbReference type="Proteomes" id="UP000466535"/>
    </source>
</evidence>
<keyword evidence="3" id="KW-1185">Reference proteome</keyword>
<dbReference type="Proteomes" id="UP000466535">
    <property type="component" value="Unassembled WGS sequence"/>
</dbReference>
<dbReference type="RefSeq" id="WP_159764341.1">
    <property type="nucleotide sequence ID" value="NZ_WUUT01000004.1"/>
</dbReference>
<proteinExistence type="predicted"/>
<evidence type="ECO:0000313" key="2">
    <source>
        <dbReference type="EMBL" id="MXR52212.1"/>
    </source>
</evidence>
<dbReference type="EMBL" id="WUUT01000004">
    <property type="protein sequence ID" value="MXR52212.1"/>
    <property type="molecule type" value="Genomic_DNA"/>
</dbReference>
<dbReference type="InterPro" id="IPR055685">
    <property type="entry name" value="DUF7261"/>
</dbReference>
<feature type="transmembrane region" description="Helical" evidence="1">
    <location>
        <begin position="15"/>
        <end position="39"/>
    </location>
</feature>
<comment type="caution">
    <text evidence="2">The sequence shown here is derived from an EMBL/GenBank/DDBJ whole genome shotgun (WGS) entry which is preliminary data.</text>
</comment>
<protein>
    <submittedName>
        <fullName evidence="2">Uncharacterized protein</fullName>
    </submittedName>
</protein>
<accession>A0A6B0TA22</accession>
<dbReference type="OrthoDB" id="248586at2157"/>
<reference evidence="2 3" key="1">
    <citation type="submission" date="2019-12" db="EMBL/GenBank/DDBJ databases">
        <title>Isolation and characterization of three novel carbon monoxide-oxidizing members of Halobacteria from salione crusts and soils.</title>
        <authorList>
            <person name="Myers M.R."/>
            <person name="King G.M."/>
        </authorList>
    </citation>
    <scope>NUCLEOTIDE SEQUENCE [LARGE SCALE GENOMIC DNA]</scope>
    <source>
        <strain evidence="2 3">WSH3</strain>
    </source>
</reference>
<keyword evidence="1" id="KW-0812">Transmembrane</keyword>
<keyword evidence="1" id="KW-0472">Membrane</keyword>
<dbReference type="AlphaFoldDB" id="A0A6B0TA22"/>
<gene>
    <name evidence="2" type="ORF">GRX03_11440</name>
</gene>
<evidence type="ECO:0000256" key="1">
    <source>
        <dbReference type="SAM" id="Phobius"/>
    </source>
</evidence>
<sequence length="313" mass="33638">MADLIPGEDGRRGQIVLLSAFILAVAFVALALVVNSAIFTENLATRDDVPGSQDALEYRYEVTRTVGAAVAGINDDPDRSPSEITAAVREINRRSGTDQSVLGQSVVIEYESHDLGTRLAQDSAGQFTDANGDTDWTLAGTVHARNVVFNVTSQSALRSSNPFTFVAGDGSDEWRMNISEDGGNVTVEVETPAGERESCTRDLPEQFTVDVTAGTIDGEPCYALIQQTSGERMHFATGLGDAYDIEIRNGDAIEGTYSMIVNSTSVSGGQYDSYPDDPYTAEAIYSVRVNYEFFTSQVGYQTEIVVAPGEVPP</sequence>